<evidence type="ECO:0000313" key="6">
    <source>
        <dbReference type="EMBL" id="MDQ0998465.1"/>
    </source>
</evidence>
<feature type="signal peptide" evidence="4">
    <location>
        <begin position="1"/>
        <end position="30"/>
    </location>
</feature>
<evidence type="ECO:0000259" key="5">
    <source>
        <dbReference type="Pfam" id="PF00496"/>
    </source>
</evidence>
<comment type="similarity">
    <text evidence="2">Belongs to the bacterial solute-binding protein 5 family.</text>
</comment>
<comment type="caution">
    <text evidence="6">The sequence shown here is derived from an EMBL/GenBank/DDBJ whole genome shotgun (WGS) entry which is preliminary data.</text>
</comment>
<dbReference type="CDD" id="cd08517">
    <property type="entry name" value="PBP2_NikA_DppA_OppA_like_13"/>
    <property type="match status" value="1"/>
</dbReference>
<organism evidence="6 7">
    <name type="scientific">Phyllobacterium ifriqiyense</name>
    <dbReference type="NCBI Taxonomy" id="314238"/>
    <lineage>
        <taxon>Bacteria</taxon>
        <taxon>Pseudomonadati</taxon>
        <taxon>Pseudomonadota</taxon>
        <taxon>Alphaproteobacteria</taxon>
        <taxon>Hyphomicrobiales</taxon>
        <taxon>Phyllobacteriaceae</taxon>
        <taxon>Phyllobacterium</taxon>
    </lineage>
</organism>
<feature type="chain" id="PRO_5046352836" evidence="4">
    <location>
        <begin position="31"/>
        <end position="537"/>
    </location>
</feature>
<evidence type="ECO:0000256" key="4">
    <source>
        <dbReference type="SAM" id="SignalP"/>
    </source>
</evidence>
<dbReference type="SUPFAM" id="SSF53850">
    <property type="entry name" value="Periplasmic binding protein-like II"/>
    <property type="match status" value="1"/>
</dbReference>
<dbReference type="PANTHER" id="PTHR30290:SF38">
    <property type="entry name" value="D,D-DIPEPTIDE-BINDING PERIPLASMIC PROTEIN DDPA-RELATED"/>
    <property type="match status" value="1"/>
</dbReference>
<evidence type="ECO:0000256" key="1">
    <source>
        <dbReference type="ARBA" id="ARBA00004418"/>
    </source>
</evidence>
<dbReference type="InterPro" id="IPR030678">
    <property type="entry name" value="Peptide/Ni-bd"/>
</dbReference>
<sequence>MSCILLNRRNFLQISASAGALMLTPQLAFAQDAPVKGGRLVVAGDSEPANLNPAIVASNGVFFVASKVIEPLAEQSYEGKDGLSPRLATSWEGSADGLSVTFKLREGVTWHDGKPFTSADVAFSALEVWKKLQNLGRVVFKNLAAVDTPDEHTAIFRFLEPTPFQLIRNALPVVTSVIPKHVYEGTDIAKNPANQKLVGTGPFKFGEYKPGEYFLLKRNDAYWEKNEPLLDEIVYQFLPDRAAAGNALEAEEIQLAAFSAVPLADLGRISKSSGLKVYANGYEGLTYQLIVEINHRRKELADVKVRQAIAHAIDHDFVVKTIFLGFAKSSTGPVPAYDQTFYEPGTATYAFDPAKAEALLDEAGYKRGSDGNRFKLKLLPAPFFNETKQFGDYLRQALGKIGIDAVVVSNDTPAHLKAVYTDHDFDITVATPVYRSDPAISTTILFESGLPSGVPFSNQYGYANAEIDKLIKSAASELDGAKRADLYKELQKKVADDLPLINVAEFSFITVARDTVRNVSDNPRWAVSNWSNVWLAK</sequence>
<dbReference type="PANTHER" id="PTHR30290">
    <property type="entry name" value="PERIPLASMIC BINDING COMPONENT OF ABC TRANSPORTER"/>
    <property type="match status" value="1"/>
</dbReference>
<dbReference type="InterPro" id="IPR006311">
    <property type="entry name" value="TAT_signal"/>
</dbReference>
<accession>A0ABU0SCH6</accession>
<dbReference type="PIRSF" id="PIRSF002741">
    <property type="entry name" value="MppA"/>
    <property type="match status" value="1"/>
</dbReference>
<dbReference type="Gene3D" id="3.10.105.10">
    <property type="entry name" value="Dipeptide-binding Protein, Domain 3"/>
    <property type="match status" value="1"/>
</dbReference>
<dbReference type="RefSeq" id="WP_307283479.1">
    <property type="nucleotide sequence ID" value="NZ_JAUSZT010000003.1"/>
</dbReference>
<keyword evidence="3 4" id="KW-0732">Signal</keyword>
<dbReference type="EMBL" id="JAUSZT010000003">
    <property type="protein sequence ID" value="MDQ0998465.1"/>
    <property type="molecule type" value="Genomic_DNA"/>
</dbReference>
<feature type="domain" description="Solute-binding protein family 5" evidence="5">
    <location>
        <begin position="83"/>
        <end position="435"/>
    </location>
</feature>
<evidence type="ECO:0000256" key="2">
    <source>
        <dbReference type="ARBA" id="ARBA00005695"/>
    </source>
</evidence>
<dbReference type="PROSITE" id="PS51318">
    <property type="entry name" value="TAT"/>
    <property type="match status" value="1"/>
</dbReference>
<gene>
    <name evidence="6" type="ORF">QFZ34_003647</name>
</gene>
<name>A0ABU0SCH6_9HYPH</name>
<dbReference type="Proteomes" id="UP001237780">
    <property type="component" value="Unassembled WGS sequence"/>
</dbReference>
<evidence type="ECO:0000256" key="3">
    <source>
        <dbReference type="ARBA" id="ARBA00022729"/>
    </source>
</evidence>
<reference evidence="6 7" key="1">
    <citation type="submission" date="2023-07" db="EMBL/GenBank/DDBJ databases">
        <title>Comparative genomics of wheat-associated soil bacteria to identify genetic determinants of phenazine resistance.</title>
        <authorList>
            <person name="Mouncey N."/>
        </authorList>
    </citation>
    <scope>NUCLEOTIDE SEQUENCE [LARGE SCALE GENOMIC DNA]</scope>
    <source>
        <strain evidence="6 7">W4I11</strain>
    </source>
</reference>
<dbReference type="Pfam" id="PF00496">
    <property type="entry name" value="SBP_bac_5"/>
    <property type="match status" value="1"/>
</dbReference>
<protein>
    <submittedName>
        <fullName evidence="6">Peptide/nickel transport system substrate-binding protein</fullName>
    </submittedName>
</protein>
<dbReference type="Gene3D" id="3.40.190.10">
    <property type="entry name" value="Periplasmic binding protein-like II"/>
    <property type="match status" value="1"/>
</dbReference>
<proteinExistence type="inferred from homology"/>
<keyword evidence="7" id="KW-1185">Reference proteome</keyword>
<dbReference type="InterPro" id="IPR000914">
    <property type="entry name" value="SBP_5_dom"/>
</dbReference>
<comment type="subcellular location">
    <subcellularLocation>
        <location evidence="1">Periplasm</location>
    </subcellularLocation>
</comment>
<dbReference type="InterPro" id="IPR039424">
    <property type="entry name" value="SBP_5"/>
</dbReference>
<evidence type="ECO:0000313" key="7">
    <source>
        <dbReference type="Proteomes" id="UP001237780"/>
    </source>
</evidence>